<dbReference type="Pfam" id="PF14299">
    <property type="entry name" value="PP2"/>
    <property type="match status" value="1"/>
</dbReference>
<dbReference type="SUPFAM" id="SSF81383">
    <property type="entry name" value="F-box domain"/>
    <property type="match status" value="1"/>
</dbReference>
<dbReference type="PROSITE" id="PS50181">
    <property type="entry name" value="FBOX"/>
    <property type="match status" value="1"/>
</dbReference>
<name>A0AAW1X2Z0_RUBAR</name>
<evidence type="ECO:0000313" key="2">
    <source>
        <dbReference type="EMBL" id="KAK9930814.1"/>
    </source>
</evidence>
<dbReference type="EMBL" id="JBEDUW010000004">
    <property type="protein sequence ID" value="KAK9930814.1"/>
    <property type="molecule type" value="Genomic_DNA"/>
</dbReference>
<organism evidence="2 3">
    <name type="scientific">Rubus argutus</name>
    <name type="common">Southern blackberry</name>
    <dbReference type="NCBI Taxonomy" id="59490"/>
    <lineage>
        <taxon>Eukaryota</taxon>
        <taxon>Viridiplantae</taxon>
        <taxon>Streptophyta</taxon>
        <taxon>Embryophyta</taxon>
        <taxon>Tracheophyta</taxon>
        <taxon>Spermatophyta</taxon>
        <taxon>Magnoliopsida</taxon>
        <taxon>eudicotyledons</taxon>
        <taxon>Gunneridae</taxon>
        <taxon>Pentapetalae</taxon>
        <taxon>rosids</taxon>
        <taxon>fabids</taxon>
        <taxon>Rosales</taxon>
        <taxon>Rosaceae</taxon>
        <taxon>Rosoideae</taxon>
        <taxon>Rosoideae incertae sedis</taxon>
        <taxon>Rubus</taxon>
    </lineage>
</organism>
<dbReference type="PANTHER" id="PTHR32278">
    <property type="entry name" value="F-BOX DOMAIN-CONTAINING PROTEIN"/>
    <property type="match status" value="1"/>
</dbReference>
<gene>
    <name evidence="2" type="ORF">M0R45_018123</name>
</gene>
<dbReference type="SMART" id="SM00256">
    <property type="entry name" value="FBOX"/>
    <property type="match status" value="1"/>
</dbReference>
<dbReference type="CDD" id="cd22162">
    <property type="entry name" value="F-box_AtSKIP3-like"/>
    <property type="match status" value="1"/>
</dbReference>
<dbReference type="InterPro" id="IPR025886">
    <property type="entry name" value="PP2-like"/>
</dbReference>
<accession>A0AAW1X2Z0</accession>
<evidence type="ECO:0000313" key="3">
    <source>
        <dbReference type="Proteomes" id="UP001457282"/>
    </source>
</evidence>
<dbReference type="AlphaFoldDB" id="A0AAW1X2Z0"/>
<dbReference type="Proteomes" id="UP001457282">
    <property type="component" value="Unassembled WGS sequence"/>
</dbReference>
<keyword evidence="3" id="KW-1185">Reference proteome</keyword>
<protein>
    <recommendedName>
        <fullName evidence="1">F-box domain-containing protein</fullName>
    </recommendedName>
</protein>
<dbReference type="PANTHER" id="PTHR32278:SF135">
    <property type="entry name" value="F-BOX PROTEIN PP2-B12"/>
    <property type="match status" value="1"/>
</dbReference>
<feature type="domain" description="F-box" evidence="1">
    <location>
        <begin position="1"/>
        <end position="44"/>
    </location>
</feature>
<sequence length="253" mass="28187">MKRLPAECVSHIISFTSPRDACRSSPVSSVFRRAVDSDIVWEKFLPPDYKRIISSSSSLNSMSKKDLYFHLCTHPIIIGDGNMSFALEKQSGKKCYMVGARGLAIAWGDTPANWQWITPPHASRFSQVAELKLVLGLDIKANIETKNLSQGTTYAAYLVYQLSQFKSGFGRSPIVLRINYRKSGVVSVHSVILDPMPPRALHRGDGWMEIEMGCQFLIEQGDDDDAVECRVTEGSNLKSGLIVEGIELRPKHI</sequence>
<dbReference type="Gene3D" id="1.20.1280.50">
    <property type="match status" value="1"/>
</dbReference>
<dbReference type="Pfam" id="PF12937">
    <property type="entry name" value="F-box-like"/>
    <property type="match status" value="1"/>
</dbReference>
<reference evidence="2 3" key="1">
    <citation type="journal article" date="2023" name="G3 (Bethesda)">
        <title>A chromosome-length genome assembly and annotation of blackberry (Rubus argutus, cv. 'Hillquist').</title>
        <authorList>
            <person name="Bruna T."/>
            <person name="Aryal R."/>
            <person name="Dudchenko O."/>
            <person name="Sargent D.J."/>
            <person name="Mead D."/>
            <person name="Buti M."/>
            <person name="Cavallini A."/>
            <person name="Hytonen T."/>
            <person name="Andres J."/>
            <person name="Pham M."/>
            <person name="Weisz D."/>
            <person name="Mascagni F."/>
            <person name="Usai G."/>
            <person name="Natali L."/>
            <person name="Bassil N."/>
            <person name="Fernandez G.E."/>
            <person name="Lomsadze A."/>
            <person name="Armour M."/>
            <person name="Olukolu B."/>
            <person name="Poorten T."/>
            <person name="Britton C."/>
            <person name="Davik J."/>
            <person name="Ashrafi H."/>
            <person name="Aiden E.L."/>
            <person name="Borodovsky M."/>
            <person name="Worthington M."/>
        </authorList>
    </citation>
    <scope>NUCLEOTIDE SEQUENCE [LARGE SCALE GENOMIC DNA]</scope>
    <source>
        <strain evidence="2">PI 553951</strain>
    </source>
</reference>
<evidence type="ECO:0000259" key="1">
    <source>
        <dbReference type="PROSITE" id="PS50181"/>
    </source>
</evidence>
<proteinExistence type="predicted"/>
<comment type="caution">
    <text evidence="2">The sequence shown here is derived from an EMBL/GenBank/DDBJ whole genome shotgun (WGS) entry which is preliminary data.</text>
</comment>
<dbReference type="InterPro" id="IPR036047">
    <property type="entry name" value="F-box-like_dom_sf"/>
</dbReference>
<dbReference type="InterPro" id="IPR001810">
    <property type="entry name" value="F-box_dom"/>
</dbReference>